<feature type="domain" description="Cytochrome c" evidence="6">
    <location>
        <begin position="22"/>
        <end position="115"/>
    </location>
</feature>
<keyword evidence="3 4" id="KW-0408">Iron</keyword>
<evidence type="ECO:0000256" key="2">
    <source>
        <dbReference type="ARBA" id="ARBA00022723"/>
    </source>
</evidence>
<gene>
    <name evidence="7" type="primary">cycA</name>
    <name evidence="7" type="ORF">GCM10007207_10070</name>
</gene>
<organism evidence="7 8">
    <name type="scientific">Asaia siamensis</name>
    <dbReference type="NCBI Taxonomy" id="110479"/>
    <lineage>
        <taxon>Bacteria</taxon>
        <taxon>Pseudomonadati</taxon>
        <taxon>Pseudomonadota</taxon>
        <taxon>Alphaproteobacteria</taxon>
        <taxon>Acetobacterales</taxon>
        <taxon>Acetobacteraceae</taxon>
        <taxon>Asaia</taxon>
    </lineage>
</organism>
<dbReference type="Gene3D" id="1.10.760.10">
    <property type="entry name" value="Cytochrome c-like domain"/>
    <property type="match status" value="1"/>
</dbReference>
<name>A0ABQ1LQR2_9PROT</name>
<keyword evidence="8" id="KW-1185">Reference proteome</keyword>
<dbReference type="PANTHER" id="PTHR35008:SF9">
    <property type="entry name" value="CYTOCHROME C DOMAIN-CONTAINING PROTEIN"/>
    <property type="match status" value="1"/>
</dbReference>
<evidence type="ECO:0000256" key="3">
    <source>
        <dbReference type="ARBA" id="ARBA00023004"/>
    </source>
</evidence>
<keyword evidence="1 4" id="KW-0349">Heme</keyword>
<keyword evidence="2 4" id="KW-0479">Metal-binding</keyword>
<protein>
    <submittedName>
        <fullName evidence="7">Cytochrome c-552</fullName>
    </submittedName>
</protein>
<keyword evidence="5" id="KW-0732">Signal</keyword>
<dbReference type="PROSITE" id="PS51007">
    <property type="entry name" value="CYTC"/>
    <property type="match status" value="1"/>
</dbReference>
<evidence type="ECO:0000256" key="5">
    <source>
        <dbReference type="SAM" id="SignalP"/>
    </source>
</evidence>
<accession>A0ABQ1LQR2</accession>
<evidence type="ECO:0000256" key="1">
    <source>
        <dbReference type="ARBA" id="ARBA00022617"/>
    </source>
</evidence>
<evidence type="ECO:0000259" key="6">
    <source>
        <dbReference type="PROSITE" id="PS51007"/>
    </source>
</evidence>
<dbReference type="InterPro" id="IPR009056">
    <property type="entry name" value="Cyt_c-like_dom"/>
</dbReference>
<evidence type="ECO:0000256" key="4">
    <source>
        <dbReference type="PROSITE-ProRule" id="PRU00433"/>
    </source>
</evidence>
<dbReference type="InterPro" id="IPR036909">
    <property type="entry name" value="Cyt_c-like_dom_sf"/>
</dbReference>
<feature type="chain" id="PRO_5046967772" evidence="5">
    <location>
        <begin position="25"/>
        <end position="154"/>
    </location>
</feature>
<dbReference type="EMBL" id="BMCH01000002">
    <property type="protein sequence ID" value="GGC26613.1"/>
    <property type="molecule type" value="Genomic_DNA"/>
</dbReference>
<evidence type="ECO:0000313" key="7">
    <source>
        <dbReference type="EMBL" id="GGC26613.1"/>
    </source>
</evidence>
<evidence type="ECO:0000313" key="8">
    <source>
        <dbReference type="Proteomes" id="UP000637769"/>
    </source>
</evidence>
<dbReference type="InterPro" id="IPR051459">
    <property type="entry name" value="Cytochrome_c-type_DH"/>
</dbReference>
<reference evidence="8" key="1">
    <citation type="journal article" date="2019" name="Int. J. Syst. Evol. Microbiol.">
        <title>The Global Catalogue of Microorganisms (GCM) 10K type strain sequencing project: providing services to taxonomists for standard genome sequencing and annotation.</title>
        <authorList>
            <consortium name="The Broad Institute Genomics Platform"/>
            <consortium name="The Broad Institute Genome Sequencing Center for Infectious Disease"/>
            <person name="Wu L."/>
            <person name="Ma J."/>
        </authorList>
    </citation>
    <scope>NUCLEOTIDE SEQUENCE [LARGE SCALE GENOMIC DNA]</scope>
    <source>
        <strain evidence="8">CCM 7132</strain>
    </source>
</reference>
<sequence>MIRRLLPFASLLALPLLTGGLAHAEDGAAIYNANCSVCHQAGGAGSPGQFPPLAGRIGKIAATPEGKTYVADVLLNGVHGTIEAGGASYMGFMPSFKALTDDQLAMVLTYISSLNSPGAPAFTADEVKTARAAPKKAKEILAERKALNDAHPLP</sequence>
<proteinExistence type="predicted"/>
<dbReference type="SUPFAM" id="SSF46626">
    <property type="entry name" value="Cytochrome c"/>
    <property type="match status" value="1"/>
</dbReference>
<dbReference type="RefSeq" id="WP_188425693.1">
    <property type="nucleotide sequence ID" value="NZ_BMCH01000002.1"/>
</dbReference>
<dbReference type="PANTHER" id="PTHR35008">
    <property type="entry name" value="BLL4482 PROTEIN-RELATED"/>
    <property type="match status" value="1"/>
</dbReference>
<dbReference type="Proteomes" id="UP000637769">
    <property type="component" value="Unassembled WGS sequence"/>
</dbReference>
<feature type="signal peptide" evidence="5">
    <location>
        <begin position="1"/>
        <end position="24"/>
    </location>
</feature>
<comment type="caution">
    <text evidence="7">The sequence shown here is derived from an EMBL/GenBank/DDBJ whole genome shotgun (WGS) entry which is preliminary data.</text>
</comment>
<dbReference type="Pfam" id="PF00034">
    <property type="entry name" value="Cytochrom_C"/>
    <property type="match status" value="1"/>
</dbReference>